<dbReference type="RefSeq" id="WP_380077734.1">
    <property type="nucleotide sequence ID" value="NZ_JBHRZF010000125.1"/>
</dbReference>
<proteinExistence type="predicted"/>
<reference evidence="2" key="1">
    <citation type="journal article" date="2019" name="Int. J. Syst. Evol. Microbiol.">
        <title>The Global Catalogue of Microorganisms (GCM) 10K type strain sequencing project: providing services to taxonomists for standard genome sequencing and annotation.</title>
        <authorList>
            <consortium name="The Broad Institute Genomics Platform"/>
            <consortium name="The Broad Institute Genome Sequencing Center for Infectious Disease"/>
            <person name="Wu L."/>
            <person name="Ma J."/>
        </authorList>
    </citation>
    <scope>NUCLEOTIDE SEQUENCE [LARGE SCALE GENOMIC DNA]</scope>
    <source>
        <strain evidence="2">CCTCC AB 2013263</strain>
    </source>
</reference>
<keyword evidence="2" id="KW-1185">Reference proteome</keyword>
<evidence type="ECO:0000313" key="1">
    <source>
        <dbReference type="EMBL" id="MFC3861136.1"/>
    </source>
</evidence>
<organism evidence="1 2">
    <name type="scientific">Deinococcus antarcticus</name>
    <dbReference type="NCBI Taxonomy" id="1298767"/>
    <lineage>
        <taxon>Bacteria</taxon>
        <taxon>Thermotogati</taxon>
        <taxon>Deinococcota</taxon>
        <taxon>Deinococci</taxon>
        <taxon>Deinococcales</taxon>
        <taxon>Deinococcaceae</taxon>
        <taxon>Deinococcus</taxon>
    </lineage>
</organism>
<protein>
    <submittedName>
        <fullName evidence="1">Uncharacterized protein</fullName>
    </submittedName>
</protein>
<sequence>MTTHGMNQPYEPPYRTMKEIKRAPIQEKTDEEIRAEMKESVRRNAKTLQFLARM</sequence>
<name>A0ABV8A7A4_9DEIO</name>
<comment type="caution">
    <text evidence="1">The sequence shown here is derived from an EMBL/GenBank/DDBJ whole genome shotgun (WGS) entry which is preliminary data.</text>
</comment>
<accession>A0ABV8A7A4</accession>
<dbReference type="Proteomes" id="UP001595748">
    <property type="component" value="Unassembled WGS sequence"/>
</dbReference>
<evidence type="ECO:0000313" key="2">
    <source>
        <dbReference type="Proteomes" id="UP001595748"/>
    </source>
</evidence>
<dbReference type="EMBL" id="JBHRZF010000125">
    <property type="protein sequence ID" value="MFC3861136.1"/>
    <property type="molecule type" value="Genomic_DNA"/>
</dbReference>
<gene>
    <name evidence="1" type="ORF">ACFOPQ_10230</name>
</gene>